<evidence type="ECO:0000256" key="1">
    <source>
        <dbReference type="SAM" id="MobiDB-lite"/>
    </source>
</evidence>
<organism evidence="2 3">
    <name type="scientific">Tanacetum coccineum</name>
    <dbReference type="NCBI Taxonomy" id="301880"/>
    <lineage>
        <taxon>Eukaryota</taxon>
        <taxon>Viridiplantae</taxon>
        <taxon>Streptophyta</taxon>
        <taxon>Embryophyta</taxon>
        <taxon>Tracheophyta</taxon>
        <taxon>Spermatophyta</taxon>
        <taxon>Magnoliopsida</taxon>
        <taxon>eudicotyledons</taxon>
        <taxon>Gunneridae</taxon>
        <taxon>Pentapetalae</taxon>
        <taxon>asterids</taxon>
        <taxon>campanulids</taxon>
        <taxon>Asterales</taxon>
        <taxon>Asteraceae</taxon>
        <taxon>Asteroideae</taxon>
        <taxon>Anthemideae</taxon>
        <taxon>Anthemidinae</taxon>
        <taxon>Tanacetum</taxon>
    </lineage>
</organism>
<name>A0ABQ5B116_9ASTR</name>
<evidence type="ECO:0008006" key="4">
    <source>
        <dbReference type="Google" id="ProtNLM"/>
    </source>
</evidence>
<reference evidence="2" key="2">
    <citation type="submission" date="2022-01" db="EMBL/GenBank/DDBJ databases">
        <authorList>
            <person name="Yamashiro T."/>
            <person name="Shiraishi A."/>
            <person name="Satake H."/>
            <person name="Nakayama K."/>
        </authorList>
    </citation>
    <scope>NUCLEOTIDE SEQUENCE</scope>
</reference>
<comment type="caution">
    <text evidence="2">The sequence shown here is derived from an EMBL/GenBank/DDBJ whole genome shotgun (WGS) entry which is preliminary data.</text>
</comment>
<sequence length="128" mass="14286">MNNLSDTYVTHHEDGNPVEPASKQALGNDLTANQKDSNNQISLLRIVCFETFGDSLNLPDHRIHKDGDGDALSAGSRGFITTCSCSKTYYKHQRFKNHEAQEFKGQDLCTTSDIQVLPSKYQVYQGDC</sequence>
<accession>A0ABQ5B116</accession>
<gene>
    <name evidence="2" type="ORF">Tco_0842753</name>
</gene>
<proteinExistence type="predicted"/>
<dbReference type="EMBL" id="BQNB010012817">
    <property type="protein sequence ID" value="GJT08291.1"/>
    <property type="molecule type" value="Genomic_DNA"/>
</dbReference>
<keyword evidence="3" id="KW-1185">Reference proteome</keyword>
<feature type="region of interest" description="Disordered" evidence="1">
    <location>
        <begin position="1"/>
        <end position="34"/>
    </location>
</feature>
<reference evidence="2" key="1">
    <citation type="journal article" date="2022" name="Int. J. Mol. Sci.">
        <title>Draft Genome of Tanacetum Coccineum: Genomic Comparison of Closely Related Tanacetum-Family Plants.</title>
        <authorList>
            <person name="Yamashiro T."/>
            <person name="Shiraishi A."/>
            <person name="Nakayama K."/>
            <person name="Satake H."/>
        </authorList>
    </citation>
    <scope>NUCLEOTIDE SEQUENCE</scope>
</reference>
<protein>
    <recommendedName>
        <fullName evidence="4">C2H2-type domain-containing protein</fullName>
    </recommendedName>
</protein>
<evidence type="ECO:0000313" key="2">
    <source>
        <dbReference type="EMBL" id="GJT08291.1"/>
    </source>
</evidence>
<dbReference type="Proteomes" id="UP001151760">
    <property type="component" value="Unassembled WGS sequence"/>
</dbReference>
<evidence type="ECO:0000313" key="3">
    <source>
        <dbReference type="Proteomes" id="UP001151760"/>
    </source>
</evidence>